<dbReference type="EMBL" id="JAHBBH010000083">
    <property type="protein sequence ID" value="MBW3093749.1"/>
    <property type="molecule type" value="Genomic_DNA"/>
</dbReference>
<feature type="compositionally biased region" description="Basic and acidic residues" evidence="1">
    <location>
        <begin position="223"/>
        <end position="240"/>
    </location>
</feature>
<dbReference type="RefSeq" id="WP_219059713.1">
    <property type="nucleotide sequence ID" value="NZ_JAHBBH010000083.1"/>
</dbReference>
<organism evidence="4 5">
    <name type="scientific">Bifidobacterium miconis</name>
    <dbReference type="NCBI Taxonomy" id="2834435"/>
    <lineage>
        <taxon>Bacteria</taxon>
        <taxon>Bacillati</taxon>
        <taxon>Actinomycetota</taxon>
        <taxon>Actinomycetes</taxon>
        <taxon>Bifidobacteriales</taxon>
        <taxon>Bifidobacteriaceae</taxon>
        <taxon>Bifidobacterium</taxon>
    </lineage>
</organism>
<evidence type="ECO:0000259" key="3">
    <source>
        <dbReference type="Pfam" id="PF17998"/>
    </source>
</evidence>
<reference evidence="4 5" key="1">
    <citation type="submission" date="2021-05" db="EMBL/GenBank/DDBJ databases">
        <title>Phylogenetic classification of ten novel species belonging to the genus Bifidobacterium comprising B. colchicus sp. nov., B. abeli sp. nov., B. bicoloris sp. nov., B. guerezis sp. nov., B. rosaliae sp. nov., B. santillanensis sp. nov., B. argentati sp. nov., B. amazzoni sp. nov., B. pluviali sp. nov., and B. pinnaculum sp. nov.</title>
        <authorList>
            <person name="Lugli G.A."/>
            <person name="Ruiz Garcia L."/>
            <person name="Margolles A."/>
            <person name="Ventura M."/>
        </authorList>
    </citation>
    <scope>NUCLEOTIDE SEQUENCE [LARGE SCALE GENOMIC DNA]</scope>
    <source>
        <strain evidence="4 5">82T10</strain>
    </source>
</reference>
<comment type="caution">
    <text evidence="4">The sequence shown here is derived from an EMBL/GenBank/DDBJ whole genome shotgun (WGS) entry which is preliminary data.</text>
</comment>
<protein>
    <submittedName>
        <fullName evidence="4">LPXTG cell wall anchor domain-containing protein</fullName>
    </submittedName>
</protein>
<feature type="domain" description="Cell surface antigen C-terminal" evidence="2">
    <location>
        <begin position="293"/>
        <end position="463"/>
    </location>
</feature>
<keyword evidence="5" id="KW-1185">Reference proteome</keyword>
<feature type="non-terminal residue" evidence="4">
    <location>
        <position position="487"/>
    </location>
</feature>
<evidence type="ECO:0000313" key="4">
    <source>
        <dbReference type="EMBL" id="MBW3093749.1"/>
    </source>
</evidence>
<dbReference type="NCBIfam" id="TIGR04228">
    <property type="entry name" value="isopep_sspB_C2"/>
    <property type="match status" value="1"/>
</dbReference>
<feature type="domain" description="Adhesin isopeptide-forming adherence" evidence="3">
    <location>
        <begin position="2"/>
        <end position="105"/>
    </location>
</feature>
<proteinExistence type="predicted"/>
<dbReference type="Pfam" id="PF17998">
    <property type="entry name" value="AgI_II_C2"/>
    <property type="match status" value="2"/>
</dbReference>
<dbReference type="InterPro" id="IPR026345">
    <property type="entry name" value="Adh_isopep-form_adh_dom"/>
</dbReference>
<feature type="non-terminal residue" evidence="4">
    <location>
        <position position="1"/>
    </location>
</feature>
<name>A0ABS6WI71_9BIFI</name>
<evidence type="ECO:0000256" key="1">
    <source>
        <dbReference type="SAM" id="MobiDB-lite"/>
    </source>
</evidence>
<gene>
    <name evidence="4" type="ORF">KIH79_12685</name>
</gene>
<feature type="domain" description="Adhesin isopeptide-forming adherence" evidence="3">
    <location>
        <begin position="111"/>
        <end position="289"/>
    </location>
</feature>
<evidence type="ECO:0000259" key="2">
    <source>
        <dbReference type="Pfam" id="PF16364"/>
    </source>
</evidence>
<feature type="region of interest" description="Disordered" evidence="1">
    <location>
        <begin position="448"/>
        <end position="467"/>
    </location>
</feature>
<dbReference type="InterPro" id="IPR032300">
    <property type="entry name" value="Antigen_C"/>
</dbReference>
<evidence type="ECO:0000313" key="5">
    <source>
        <dbReference type="Proteomes" id="UP000700815"/>
    </source>
</evidence>
<dbReference type="Proteomes" id="UP000700815">
    <property type="component" value="Unassembled WGS sequence"/>
</dbReference>
<sequence length="487" mass="54454">VAVTDTYDEHLEVDKQTLEVTDLSTGRFIPKTEYETQWNDSQHAVRLVFSDGYVKTNWRNGANPRIIVRFEGTVAKDAPTDTKIGNQWALTLNNMVTPSNRVWNEPPDFTPVKKDTQADPSISIDGKTALLGDRIYYRVIIDAKQTNQAYKVWRLGMTDDWDDEYLSLDAKRIEVTDTATGKDVTAKFNIAAIDGVAYVYAKTADTKVPATGETIKGDPQPKNLKEYAEKKDHDPLKEPAIDQSMLGTSYEVILPMTVIKVTDGHIVKNKATQVVNDTRKDTNEVANPLKPVNPSKDVVVKVDGESIDKRSVYLNSLFLYRLDSSVLPAHRAYQKVTDWSITDPLDTEHDQYTGQWAVYAMRDLTEQGKVIAHKGMKIAGSSFDAGAYGGELFTLAQDDKGVVTVTATQRMLDLISGNDESEQAWTAFIQCKRVKTGEHIANRFDETLNGTKRPSNQVETHTPDMTPSLKIEKWDEASGWPAGDRDQ</sequence>
<feature type="region of interest" description="Disordered" evidence="1">
    <location>
        <begin position="210"/>
        <end position="241"/>
    </location>
</feature>
<accession>A0ABS6WI71</accession>
<feature type="compositionally biased region" description="Polar residues" evidence="1">
    <location>
        <begin position="448"/>
        <end position="465"/>
    </location>
</feature>
<dbReference type="Pfam" id="PF16364">
    <property type="entry name" value="Antigen_C"/>
    <property type="match status" value="1"/>
</dbReference>